<comment type="caution">
    <text evidence="3">The sequence shown here is derived from an EMBL/GenBank/DDBJ whole genome shotgun (WGS) entry which is preliminary data.</text>
</comment>
<evidence type="ECO:0000256" key="1">
    <source>
        <dbReference type="SAM" id="Coils"/>
    </source>
</evidence>
<dbReference type="EMBL" id="CAJVQB010001211">
    <property type="protein sequence ID" value="CAG8526219.1"/>
    <property type="molecule type" value="Genomic_DNA"/>
</dbReference>
<proteinExistence type="predicted"/>
<evidence type="ECO:0000313" key="4">
    <source>
        <dbReference type="Proteomes" id="UP000789901"/>
    </source>
</evidence>
<name>A0ABM8W4Y6_GIGMA</name>
<accession>A0ABM8W4Y6</accession>
<feature type="coiled-coil region" evidence="1">
    <location>
        <begin position="69"/>
        <end position="96"/>
    </location>
</feature>
<organism evidence="3 4">
    <name type="scientific">Gigaspora margarita</name>
    <dbReference type="NCBI Taxonomy" id="4874"/>
    <lineage>
        <taxon>Eukaryota</taxon>
        <taxon>Fungi</taxon>
        <taxon>Fungi incertae sedis</taxon>
        <taxon>Mucoromycota</taxon>
        <taxon>Glomeromycotina</taxon>
        <taxon>Glomeromycetes</taxon>
        <taxon>Diversisporales</taxon>
        <taxon>Gigasporaceae</taxon>
        <taxon>Gigaspora</taxon>
    </lineage>
</organism>
<gene>
    <name evidence="3" type="ORF">GMARGA_LOCUS3402</name>
</gene>
<evidence type="ECO:0000313" key="3">
    <source>
        <dbReference type="EMBL" id="CAG8526219.1"/>
    </source>
</evidence>
<evidence type="ECO:0000256" key="2">
    <source>
        <dbReference type="SAM" id="MobiDB-lite"/>
    </source>
</evidence>
<sequence length="111" mass="12923">MNTLVIFEDYSLNELNNAPTTQVEDIEYNEDSENNMPTTQAENIEQNRNSKNRDDYTVYKRSTTDEISNNGYKVEIDQSSDQLEESENESEEYIEESLKNIKNLNKVDIKG</sequence>
<feature type="compositionally biased region" description="Polar residues" evidence="2">
    <location>
        <begin position="34"/>
        <end position="49"/>
    </location>
</feature>
<reference evidence="3 4" key="1">
    <citation type="submission" date="2021-06" db="EMBL/GenBank/DDBJ databases">
        <authorList>
            <person name="Kallberg Y."/>
            <person name="Tangrot J."/>
            <person name="Rosling A."/>
        </authorList>
    </citation>
    <scope>NUCLEOTIDE SEQUENCE [LARGE SCALE GENOMIC DNA]</scope>
    <source>
        <strain evidence="3 4">120-4 pot B 10/14</strain>
    </source>
</reference>
<dbReference type="Proteomes" id="UP000789901">
    <property type="component" value="Unassembled WGS sequence"/>
</dbReference>
<keyword evidence="4" id="KW-1185">Reference proteome</keyword>
<keyword evidence="1" id="KW-0175">Coiled coil</keyword>
<protein>
    <submittedName>
        <fullName evidence="3">3189_t:CDS:1</fullName>
    </submittedName>
</protein>
<feature type="region of interest" description="Disordered" evidence="2">
    <location>
        <begin position="29"/>
        <end position="55"/>
    </location>
</feature>